<dbReference type="PANTHER" id="PTHR43280">
    <property type="entry name" value="ARAC-FAMILY TRANSCRIPTIONAL REGULATOR"/>
    <property type="match status" value="1"/>
</dbReference>
<dbReference type="GO" id="GO:0003700">
    <property type="term" value="F:DNA-binding transcription factor activity"/>
    <property type="evidence" value="ECO:0007669"/>
    <property type="project" value="InterPro"/>
</dbReference>
<dbReference type="Gene3D" id="2.60.120.280">
    <property type="entry name" value="Regulatory protein AraC"/>
    <property type="match status" value="1"/>
</dbReference>
<dbReference type="PROSITE" id="PS01124">
    <property type="entry name" value="HTH_ARAC_FAMILY_2"/>
    <property type="match status" value="1"/>
</dbReference>
<evidence type="ECO:0000256" key="3">
    <source>
        <dbReference type="ARBA" id="ARBA00023163"/>
    </source>
</evidence>
<gene>
    <name evidence="5" type="ORF">PBAT_24210</name>
</gene>
<proteinExistence type="predicted"/>
<accession>A0A168JBI5</accession>
<feature type="domain" description="HTH araC/xylS-type" evidence="4">
    <location>
        <begin position="162"/>
        <end position="259"/>
    </location>
</feature>
<keyword evidence="1" id="KW-0805">Transcription regulation</keyword>
<sequence>MYFDFYSVNDWISTYPTSVKTVYKLYTTRDYDINHRIIESNKYILLYTFDGDGLVQVDGQVFQSKSNTLIFANASKSLAYKCASDTWNFWLFEFKTEPFLLKTNYLYNIPFTMEFSNLCDHTLLSLKEGQQQLASAYFHLFYSILAHKLDNNMKSYDLTVIDKSLEYMKDNIKDFSVQSLSNFLNIPTRTLIYIFNREMGTSPLRYFQGVRMELGKEYLESTTMNISEISQELGYYNSGHFSATFKQYTSVNPVQYRREFNLRNMG</sequence>
<dbReference type="InterPro" id="IPR037923">
    <property type="entry name" value="HTH-like"/>
</dbReference>
<reference evidence="5 6" key="1">
    <citation type="submission" date="2016-03" db="EMBL/GenBank/DDBJ databases">
        <title>Draft genome sequence of Paenibacillus antarcticus CECT 5836.</title>
        <authorList>
            <person name="Shin S.-K."/>
            <person name="Yi H."/>
        </authorList>
    </citation>
    <scope>NUCLEOTIDE SEQUENCE [LARGE SCALE GENOMIC DNA]</scope>
    <source>
        <strain evidence="5 6">CECT 5836</strain>
    </source>
</reference>
<dbReference type="SUPFAM" id="SSF46689">
    <property type="entry name" value="Homeodomain-like"/>
    <property type="match status" value="1"/>
</dbReference>
<organism evidence="5 6">
    <name type="scientific">Paenibacillus antarcticus</name>
    <dbReference type="NCBI Taxonomy" id="253703"/>
    <lineage>
        <taxon>Bacteria</taxon>
        <taxon>Bacillati</taxon>
        <taxon>Bacillota</taxon>
        <taxon>Bacilli</taxon>
        <taxon>Bacillales</taxon>
        <taxon>Paenibacillaceae</taxon>
        <taxon>Paenibacillus</taxon>
    </lineage>
</organism>
<dbReference type="GO" id="GO:0043565">
    <property type="term" value="F:sequence-specific DNA binding"/>
    <property type="evidence" value="ECO:0007669"/>
    <property type="project" value="InterPro"/>
</dbReference>
<dbReference type="SMART" id="SM00342">
    <property type="entry name" value="HTH_ARAC"/>
    <property type="match status" value="1"/>
</dbReference>
<dbReference type="Proteomes" id="UP000077355">
    <property type="component" value="Unassembled WGS sequence"/>
</dbReference>
<dbReference type="InterPro" id="IPR020449">
    <property type="entry name" value="Tscrpt_reg_AraC-type_HTH"/>
</dbReference>
<dbReference type="InterPro" id="IPR018060">
    <property type="entry name" value="HTH_AraC"/>
</dbReference>
<keyword evidence="2" id="KW-0238">DNA-binding</keyword>
<dbReference type="OrthoDB" id="2563880at2"/>
<dbReference type="InterPro" id="IPR009057">
    <property type="entry name" value="Homeodomain-like_sf"/>
</dbReference>
<dbReference type="PROSITE" id="PS00041">
    <property type="entry name" value="HTH_ARAC_FAMILY_1"/>
    <property type="match status" value="1"/>
</dbReference>
<dbReference type="InterPro" id="IPR018062">
    <property type="entry name" value="HTH_AraC-typ_CS"/>
</dbReference>
<dbReference type="Pfam" id="PF12833">
    <property type="entry name" value="HTH_18"/>
    <property type="match status" value="1"/>
</dbReference>
<dbReference type="AlphaFoldDB" id="A0A168JBI5"/>
<keyword evidence="6" id="KW-1185">Reference proteome</keyword>
<keyword evidence="3" id="KW-0804">Transcription</keyword>
<comment type="caution">
    <text evidence="5">The sequence shown here is derived from an EMBL/GenBank/DDBJ whole genome shotgun (WGS) entry which is preliminary data.</text>
</comment>
<name>A0A168JBI5_9BACL</name>
<evidence type="ECO:0000256" key="2">
    <source>
        <dbReference type="ARBA" id="ARBA00023125"/>
    </source>
</evidence>
<protein>
    <recommendedName>
        <fullName evidence="4">HTH araC/xylS-type domain-containing protein</fullName>
    </recommendedName>
</protein>
<dbReference type="Gene3D" id="1.10.10.60">
    <property type="entry name" value="Homeodomain-like"/>
    <property type="match status" value="1"/>
</dbReference>
<evidence type="ECO:0000313" key="5">
    <source>
        <dbReference type="EMBL" id="OAB40406.1"/>
    </source>
</evidence>
<dbReference type="PRINTS" id="PR00032">
    <property type="entry name" value="HTHARAC"/>
</dbReference>
<evidence type="ECO:0000259" key="4">
    <source>
        <dbReference type="PROSITE" id="PS01124"/>
    </source>
</evidence>
<dbReference type="SUPFAM" id="SSF51215">
    <property type="entry name" value="Regulatory protein AraC"/>
    <property type="match status" value="1"/>
</dbReference>
<dbReference type="PANTHER" id="PTHR43280:SF2">
    <property type="entry name" value="HTH-TYPE TRANSCRIPTIONAL REGULATOR EXSA"/>
    <property type="match status" value="1"/>
</dbReference>
<dbReference type="EMBL" id="LVJI01000054">
    <property type="protein sequence ID" value="OAB40406.1"/>
    <property type="molecule type" value="Genomic_DNA"/>
</dbReference>
<evidence type="ECO:0000256" key="1">
    <source>
        <dbReference type="ARBA" id="ARBA00023015"/>
    </source>
</evidence>
<evidence type="ECO:0000313" key="6">
    <source>
        <dbReference type="Proteomes" id="UP000077355"/>
    </source>
</evidence>